<evidence type="ECO:0000256" key="9">
    <source>
        <dbReference type="PROSITE-ProRule" id="PRU00042"/>
    </source>
</evidence>
<sequence>MKVEHLQGTQYESADSLAVHLRSHRDTGSTCDTCGKCFPGHSALLMHLRIHTGEKPYTCSYCGKAFNQSGNLKTHLKIHTGERAFSCSLCGKGFTQKQTLDTHVRFHNKERRYLCQVCGKGFMQDVDLKRHIHTGIKPFSCDVCGKRFPRPGALRRHKKIHSRAEPLSEDGQLETLQPRRDGGHVSGQPAATLCCRVCGDSFHSRGFLRKHAETHCRDAASVCGVCSKQFDSPDDLLTHLQSHRETVDQMVLFELDQRSQQLESTRTTQEKLRH</sequence>
<protein>
    <recommendedName>
        <fullName evidence="10">C2H2-type domain-containing protein</fullName>
    </recommendedName>
</protein>
<evidence type="ECO:0000259" key="10">
    <source>
        <dbReference type="PROSITE" id="PS50157"/>
    </source>
</evidence>
<evidence type="ECO:0000256" key="7">
    <source>
        <dbReference type="ARBA" id="ARBA00023125"/>
    </source>
</evidence>
<dbReference type="PROSITE" id="PS50157">
    <property type="entry name" value="ZINC_FINGER_C2H2_2"/>
    <property type="match status" value="7"/>
</dbReference>
<dbReference type="SMART" id="SM00355">
    <property type="entry name" value="ZnF_C2H2"/>
    <property type="match status" value="7"/>
</dbReference>
<feature type="domain" description="C2H2-type" evidence="10">
    <location>
        <begin position="57"/>
        <end position="84"/>
    </location>
</feature>
<dbReference type="GO" id="GO:0005634">
    <property type="term" value="C:nucleus"/>
    <property type="evidence" value="ECO:0007669"/>
    <property type="project" value="UniProtKB-SubCell"/>
</dbReference>
<name>A0A3B4ZFG9_9TELE</name>
<feature type="domain" description="C2H2-type" evidence="10">
    <location>
        <begin position="85"/>
        <end position="112"/>
    </location>
</feature>
<dbReference type="SUPFAM" id="SSF57667">
    <property type="entry name" value="beta-beta-alpha zinc fingers"/>
    <property type="match status" value="4"/>
</dbReference>
<dbReference type="InterPro" id="IPR036236">
    <property type="entry name" value="Znf_C2H2_sf"/>
</dbReference>
<dbReference type="GO" id="GO:0008270">
    <property type="term" value="F:zinc ion binding"/>
    <property type="evidence" value="ECO:0007669"/>
    <property type="project" value="UniProtKB-KW"/>
</dbReference>
<keyword evidence="6" id="KW-0862">Zinc</keyword>
<dbReference type="FunFam" id="3.30.160.60:FF:001498">
    <property type="entry name" value="Zinc finger protein 404"/>
    <property type="match status" value="1"/>
</dbReference>
<reference evidence="11" key="1">
    <citation type="submission" date="2023-09" db="UniProtKB">
        <authorList>
            <consortium name="Ensembl"/>
        </authorList>
    </citation>
    <scope>IDENTIFICATION</scope>
</reference>
<evidence type="ECO:0000256" key="1">
    <source>
        <dbReference type="ARBA" id="ARBA00004123"/>
    </source>
</evidence>
<accession>A0A3B4ZFG9</accession>
<dbReference type="Ensembl" id="ENSSPAT00000007780.1">
    <property type="protein sequence ID" value="ENSSPAP00000007633.1"/>
    <property type="gene ID" value="ENSSPAG00000005832.1"/>
</dbReference>
<dbReference type="Pfam" id="PF00096">
    <property type="entry name" value="zf-C2H2"/>
    <property type="match status" value="4"/>
</dbReference>
<feature type="domain" description="C2H2-type" evidence="10">
    <location>
        <begin position="29"/>
        <end position="56"/>
    </location>
</feature>
<dbReference type="GO" id="GO:0000978">
    <property type="term" value="F:RNA polymerase II cis-regulatory region sequence-specific DNA binding"/>
    <property type="evidence" value="ECO:0007669"/>
    <property type="project" value="TreeGrafter"/>
</dbReference>
<feature type="domain" description="C2H2-type" evidence="10">
    <location>
        <begin position="221"/>
        <end position="243"/>
    </location>
</feature>
<keyword evidence="8" id="KW-0539">Nucleus</keyword>
<feature type="domain" description="C2H2-type" evidence="10">
    <location>
        <begin position="113"/>
        <end position="138"/>
    </location>
</feature>
<evidence type="ECO:0000256" key="2">
    <source>
        <dbReference type="ARBA" id="ARBA00006991"/>
    </source>
</evidence>
<keyword evidence="3" id="KW-0479">Metal-binding</keyword>
<feature type="domain" description="C2H2-type" evidence="10">
    <location>
        <begin position="193"/>
        <end position="220"/>
    </location>
</feature>
<organism evidence="11">
    <name type="scientific">Stegastes partitus</name>
    <name type="common">bicolor damselfish</name>
    <dbReference type="NCBI Taxonomy" id="144197"/>
    <lineage>
        <taxon>Eukaryota</taxon>
        <taxon>Metazoa</taxon>
        <taxon>Chordata</taxon>
        <taxon>Craniata</taxon>
        <taxon>Vertebrata</taxon>
        <taxon>Euteleostomi</taxon>
        <taxon>Actinopterygii</taxon>
        <taxon>Neopterygii</taxon>
        <taxon>Teleostei</taxon>
        <taxon>Neoteleostei</taxon>
        <taxon>Acanthomorphata</taxon>
        <taxon>Ovalentaria</taxon>
        <taxon>Pomacentridae</taxon>
        <taxon>Stegastes</taxon>
    </lineage>
</organism>
<feature type="domain" description="C2H2-type" evidence="10">
    <location>
        <begin position="139"/>
        <end position="166"/>
    </location>
</feature>
<evidence type="ECO:0000313" key="11">
    <source>
        <dbReference type="Ensembl" id="ENSSPAP00000007633.1"/>
    </source>
</evidence>
<dbReference type="PANTHER" id="PTHR23235">
    <property type="entry name" value="KRUEPPEL-LIKE TRANSCRIPTION FACTOR"/>
    <property type="match status" value="1"/>
</dbReference>
<dbReference type="Gene3D" id="3.30.160.60">
    <property type="entry name" value="Classic Zinc Finger"/>
    <property type="match status" value="6"/>
</dbReference>
<comment type="subcellular location">
    <subcellularLocation>
        <location evidence="1">Nucleus</location>
    </subcellularLocation>
</comment>
<keyword evidence="7" id="KW-0238">DNA-binding</keyword>
<evidence type="ECO:0000256" key="4">
    <source>
        <dbReference type="ARBA" id="ARBA00022737"/>
    </source>
</evidence>
<dbReference type="FunFam" id="3.30.160.60:FF:001954">
    <property type="entry name" value="Zinc finger protein 787"/>
    <property type="match status" value="1"/>
</dbReference>
<dbReference type="AlphaFoldDB" id="A0A3B4ZFG9"/>
<evidence type="ECO:0000256" key="3">
    <source>
        <dbReference type="ARBA" id="ARBA00022723"/>
    </source>
</evidence>
<dbReference type="FunFam" id="3.30.160.60:FF:000557">
    <property type="entry name" value="zinc finger and SCAN domain-containing protein 29"/>
    <property type="match status" value="1"/>
</dbReference>
<keyword evidence="4" id="KW-0677">Repeat</keyword>
<keyword evidence="5 9" id="KW-0863">Zinc-finger</keyword>
<dbReference type="GO" id="GO:0000981">
    <property type="term" value="F:DNA-binding transcription factor activity, RNA polymerase II-specific"/>
    <property type="evidence" value="ECO:0007669"/>
    <property type="project" value="TreeGrafter"/>
</dbReference>
<evidence type="ECO:0000256" key="8">
    <source>
        <dbReference type="ARBA" id="ARBA00023242"/>
    </source>
</evidence>
<proteinExistence type="inferred from homology"/>
<dbReference type="InterPro" id="IPR013087">
    <property type="entry name" value="Znf_C2H2_type"/>
</dbReference>
<dbReference type="PANTHER" id="PTHR23235:SF151">
    <property type="entry name" value="OOCYTE ZINC FINGER PROTEIN XLCOF7.1"/>
    <property type="match status" value="1"/>
</dbReference>
<dbReference type="PROSITE" id="PS00028">
    <property type="entry name" value="ZINC_FINGER_C2H2_1"/>
    <property type="match status" value="6"/>
</dbReference>
<dbReference type="Pfam" id="PF13912">
    <property type="entry name" value="zf-C2H2_6"/>
    <property type="match status" value="1"/>
</dbReference>
<evidence type="ECO:0000256" key="6">
    <source>
        <dbReference type="ARBA" id="ARBA00022833"/>
    </source>
</evidence>
<evidence type="ECO:0000256" key="5">
    <source>
        <dbReference type="ARBA" id="ARBA00022771"/>
    </source>
</evidence>
<dbReference type="GeneTree" id="ENSGT00950000183052"/>
<dbReference type="FunFam" id="3.30.160.60:FF:001325">
    <property type="entry name" value="zinc finger protein 200"/>
    <property type="match status" value="1"/>
</dbReference>
<comment type="similarity">
    <text evidence="2">Belongs to the krueppel C2H2-type zinc-finger protein family.</text>
</comment>